<evidence type="ECO:0000313" key="1">
    <source>
        <dbReference type="EMBL" id="KAK9027073.1"/>
    </source>
</evidence>
<accession>A0ABR2SP68</accession>
<sequence length="153" mass="17240">MLCLDQVRFFYRQLSLLSHCISAMWDIDDGPLAFSNLFVNQMSSGLCSDGISATSQRKWNYGHCNIDEGTRHEPLSPELAVHGSARRFGLVTCISRFENTIEESESDPFAPRGIDLKFHDKRKAPDEGTALKKLNQYVEMQITEALIDGLLTI</sequence>
<comment type="caution">
    <text evidence="1">The sequence shown here is derived from an EMBL/GenBank/DDBJ whole genome shotgun (WGS) entry which is preliminary data.</text>
</comment>
<evidence type="ECO:0000313" key="2">
    <source>
        <dbReference type="Proteomes" id="UP001396334"/>
    </source>
</evidence>
<organism evidence="1 2">
    <name type="scientific">Hibiscus sabdariffa</name>
    <name type="common">roselle</name>
    <dbReference type="NCBI Taxonomy" id="183260"/>
    <lineage>
        <taxon>Eukaryota</taxon>
        <taxon>Viridiplantae</taxon>
        <taxon>Streptophyta</taxon>
        <taxon>Embryophyta</taxon>
        <taxon>Tracheophyta</taxon>
        <taxon>Spermatophyta</taxon>
        <taxon>Magnoliopsida</taxon>
        <taxon>eudicotyledons</taxon>
        <taxon>Gunneridae</taxon>
        <taxon>Pentapetalae</taxon>
        <taxon>rosids</taxon>
        <taxon>malvids</taxon>
        <taxon>Malvales</taxon>
        <taxon>Malvaceae</taxon>
        <taxon>Malvoideae</taxon>
        <taxon>Hibiscus</taxon>
    </lineage>
</organism>
<gene>
    <name evidence="1" type="ORF">V6N11_066920</name>
</gene>
<proteinExistence type="predicted"/>
<protein>
    <submittedName>
        <fullName evidence="1">Uncharacterized protein</fullName>
    </submittedName>
</protein>
<dbReference type="Proteomes" id="UP001396334">
    <property type="component" value="Unassembled WGS sequence"/>
</dbReference>
<keyword evidence="2" id="KW-1185">Reference proteome</keyword>
<reference evidence="1 2" key="1">
    <citation type="journal article" date="2024" name="G3 (Bethesda)">
        <title>Genome assembly of Hibiscus sabdariffa L. provides insights into metabolisms of medicinal natural products.</title>
        <authorList>
            <person name="Kim T."/>
        </authorList>
    </citation>
    <scope>NUCLEOTIDE SEQUENCE [LARGE SCALE GENOMIC DNA]</scope>
    <source>
        <strain evidence="1">TK-2024</strain>
        <tissue evidence="1">Old leaves</tissue>
    </source>
</reference>
<dbReference type="EMBL" id="JBBPBN010000012">
    <property type="protein sequence ID" value="KAK9027073.1"/>
    <property type="molecule type" value="Genomic_DNA"/>
</dbReference>
<name>A0ABR2SP68_9ROSI</name>